<evidence type="ECO:0000256" key="3">
    <source>
        <dbReference type="ARBA" id="ARBA00023163"/>
    </source>
</evidence>
<organism evidence="5 6">
    <name type="scientific">Achromobacter spanius</name>
    <dbReference type="NCBI Taxonomy" id="217203"/>
    <lineage>
        <taxon>Bacteria</taxon>
        <taxon>Pseudomonadati</taxon>
        <taxon>Pseudomonadota</taxon>
        <taxon>Betaproteobacteria</taxon>
        <taxon>Burkholderiales</taxon>
        <taxon>Alcaligenaceae</taxon>
        <taxon>Achromobacter</taxon>
    </lineage>
</organism>
<dbReference type="SUPFAM" id="SSF48008">
    <property type="entry name" value="GntR ligand-binding domain-like"/>
    <property type="match status" value="1"/>
</dbReference>
<dbReference type="PANTHER" id="PTHR43537">
    <property type="entry name" value="TRANSCRIPTIONAL REGULATOR, GNTR FAMILY"/>
    <property type="match status" value="1"/>
</dbReference>
<dbReference type="EMBL" id="PREU01000001">
    <property type="protein sequence ID" value="PPA78060.1"/>
    <property type="molecule type" value="Genomic_DNA"/>
</dbReference>
<dbReference type="SUPFAM" id="SSF46785">
    <property type="entry name" value="Winged helix' DNA-binding domain"/>
    <property type="match status" value="1"/>
</dbReference>
<dbReference type="InterPro" id="IPR036388">
    <property type="entry name" value="WH-like_DNA-bd_sf"/>
</dbReference>
<keyword evidence="2" id="KW-0238">DNA-binding</keyword>
<dbReference type="PROSITE" id="PS50949">
    <property type="entry name" value="HTH_GNTR"/>
    <property type="match status" value="1"/>
</dbReference>
<evidence type="ECO:0000313" key="5">
    <source>
        <dbReference type="EMBL" id="PPA78060.1"/>
    </source>
</evidence>
<accession>A0A2S5GYB5</accession>
<dbReference type="PRINTS" id="PR00035">
    <property type="entry name" value="HTHGNTR"/>
</dbReference>
<dbReference type="SMART" id="SM00345">
    <property type="entry name" value="HTH_GNTR"/>
    <property type="match status" value="1"/>
</dbReference>
<dbReference type="InterPro" id="IPR011711">
    <property type="entry name" value="GntR_C"/>
</dbReference>
<dbReference type="Pfam" id="PF00392">
    <property type="entry name" value="GntR"/>
    <property type="match status" value="1"/>
</dbReference>
<evidence type="ECO:0000259" key="4">
    <source>
        <dbReference type="PROSITE" id="PS50949"/>
    </source>
</evidence>
<dbReference type="OrthoDB" id="5296437at2"/>
<dbReference type="GO" id="GO:0003700">
    <property type="term" value="F:DNA-binding transcription factor activity"/>
    <property type="evidence" value="ECO:0007669"/>
    <property type="project" value="InterPro"/>
</dbReference>
<dbReference type="Pfam" id="PF07729">
    <property type="entry name" value="FCD"/>
    <property type="match status" value="1"/>
</dbReference>
<keyword evidence="3" id="KW-0804">Transcription</keyword>
<dbReference type="Gene3D" id="1.20.120.530">
    <property type="entry name" value="GntR ligand-binding domain-like"/>
    <property type="match status" value="1"/>
</dbReference>
<dbReference type="InterPro" id="IPR036390">
    <property type="entry name" value="WH_DNA-bd_sf"/>
</dbReference>
<dbReference type="AlphaFoldDB" id="A0A2S5GYB5"/>
<proteinExistence type="predicted"/>
<reference evidence="5 6" key="1">
    <citation type="submission" date="2018-02" db="EMBL/GenBank/DDBJ databases">
        <title>Draft Genome of Achromobacter spanius stain 6.</title>
        <authorList>
            <person name="Gunasekera T.S."/>
            <person name="Radwan O."/>
            <person name="Ruiz O.N."/>
        </authorList>
    </citation>
    <scope>NUCLEOTIDE SEQUENCE [LARGE SCALE GENOMIC DNA]</scope>
    <source>
        <strain evidence="5 6">6</strain>
    </source>
</reference>
<protein>
    <submittedName>
        <fullName evidence="5">FadR family transcriptional regulator</fullName>
    </submittedName>
</protein>
<evidence type="ECO:0000256" key="1">
    <source>
        <dbReference type="ARBA" id="ARBA00023015"/>
    </source>
</evidence>
<sequence>MPIQTIEPRRLYRQIADQLRLLIEAGEFPVGARLPPERDLALKLGVSRPSVREALIALEVEGWVEVRMGSGVYVQSLSGSPRASLTAESPLETIRARWTIEGELAAQAARSPTPALVDGLLEAVGAMEDEARAGFVPIRGDRLFHLRVAEMANNAVLVRVVGELFDERHNPLSVKLGDYFENPDSWAVAITEHRRVITAIAAGDEPAARAAMHHHLSCSFDRLTASWPGAAETMRIDSKEPAAS</sequence>
<gene>
    <name evidence="5" type="ORF">C4E15_01885</name>
</gene>
<evidence type="ECO:0000256" key="2">
    <source>
        <dbReference type="ARBA" id="ARBA00023125"/>
    </source>
</evidence>
<dbReference type="PANTHER" id="PTHR43537:SF5">
    <property type="entry name" value="UXU OPERON TRANSCRIPTIONAL REGULATOR"/>
    <property type="match status" value="1"/>
</dbReference>
<comment type="caution">
    <text evidence="5">The sequence shown here is derived from an EMBL/GenBank/DDBJ whole genome shotgun (WGS) entry which is preliminary data.</text>
</comment>
<dbReference type="CDD" id="cd07377">
    <property type="entry name" value="WHTH_GntR"/>
    <property type="match status" value="1"/>
</dbReference>
<dbReference type="InterPro" id="IPR000524">
    <property type="entry name" value="Tscrpt_reg_HTH_GntR"/>
</dbReference>
<feature type="domain" description="HTH gntR-type" evidence="4">
    <location>
        <begin position="9"/>
        <end position="77"/>
    </location>
</feature>
<dbReference type="Proteomes" id="UP000239990">
    <property type="component" value="Unassembled WGS sequence"/>
</dbReference>
<evidence type="ECO:0000313" key="6">
    <source>
        <dbReference type="Proteomes" id="UP000239990"/>
    </source>
</evidence>
<dbReference type="RefSeq" id="WP_046803774.1">
    <property type="nucleotide sequence ID" value="NZ_PREU01000001.1"/>
</dbReference>
<keyword evidence="1" id="KW-0805">Transcription regulation</keyword>
<dbReference type="SMART" id="SM00895">
    <property type="entry name" value="FCD"/>
    <property type="match status" value="1"/>
</dbReference>
<name>A0A2S5GYB5_9BURK</name>
<dbReference type="Gene3D" id="1.10.10.10">
    <property type="entry name" value="Winged helix-like DNA-binding domain superfamily/Winged helix DNA-binding domain"/>
    <property type="match status" value="1"/>
</dbReference>
<dbReference type="GO" id="GO:0003677">
    <property type="term" value="F:DNA binding"/>
    <property type="evidence" value="ECO:0007669"/>
    <property type="project" value="UniProtKB-KW"/>
</dbReference>
<dbReference type="InterPro" id="IPR008920">
    <property type="entry name" value="TF_FadR/GntR_C"/>
</dbReference>